<dbReference type="Gene3D" id="3.90.79.20">
    <property type="match status" value="1"/>
</dbReference>
<feature type="region of interest" description="Disordered" evidence="10">
    <location>
        <begin position="174"/>
        <end position="200"/>
    </location>
</feature>
<dbReference type="PROSITE" id="PS00893">
    <property type="entry name" value="NUDIX_BOX"/>
    <property type="match status" value="1"/>
</dbReference>
<dbReference type="InterPro" id="IPR020084">
    <property type="entry name" value="NUDIX_hydrolase_CS"/>
</dbReference>
<feature type="compositionally biased region" description="Basic and acidic residues" evidence="10">
    <location>
        <begin position="189"/>
        <end position="200"/>
    </location>
</feature>
<dbReference type="Proteomes" id="UP000747542">
    <property type="component" value="Unassembled WGS sequence"/>
</dbReference>
<accession>A0A8J5ND10</accession>
<dbReference type="SUPFAM" id="SSF57903">
    <property type="entry name" value="FYVE/PHD zinc finger"/>
    <property type="match status" value="1"/>
</dbReference>
<evidence type="ECO:0000256" key="10">
    <source>
        <dbReference type="SAM" id="MobiDB-lite"/>
    </source>
</evidence>
<evidence type="ECO:0000259" key="11">
    <source>
        <dbReference type="PROSITE" id="PS50016"/>
    </source>
</evidence>
<keyword evidence="4 9" id="KW-0863">Zinc-finger</keyword>
<name>A0A8J5ND10_HOMAM</name>
<organism evidence="13 14">
    <name type="scientific">Homarus americanus</name>
    <name type="common">American lobster</name>
    <dbReference type="NCBI Taxonomy" id="6706"/>
    <lineage>
        <taxon>Eukaryota</taxon>
        <taxon>Metazoa</taxon>
        <taxon>Ecdysozoa</taxon>
        <taxon>Arthropoda</taxon>
        <taxon>Crustacea</taxon>
        <taxon>Multicrustacea</taxon>
        <taxon>Malacostraca</taxon>
        <taxon>Eumalacostraca</taxon>
        <taxon>Eucarida</taxon>
        <taxon>Decapoda</taxon>
        <taxon>Pleocyemata</taxon>
        <taxon>Astacidea</taxon>
        <taxon>Nephropoidea</taxon>
        <taxon>Nephropidae</taxon>
        <taxon>Homarus</taxon>
    </lineage>
</organism>
<dbReference type="SUPFAM" id="SSF55811">
    <property type="entry name" value="Nudix"/>
    <property type="match status" value="1"/>
</dbReference>
<keyword evidence="3" id="KW-0479">Metal-binding</keyword>
<dbReference type="PANTHER" id="PTHR11383">
    <property type="entry name" value="NUCLEOSIDE DIPHOSPHATE-LINKED MOIETY X MOTIF 13"/>
    <property type="match status" value="1"/>
</dbReference>
<reference evidence="13" key="1">
    <citation type="journal article" date="2021" name="Sci. Adv.">
        <title>The American lobster genome reveals insights on longevity, neural, and immune adaptations.</title>
        <authorList>
            <person name="Polinski J.M."/>
            <person name="Zimin A.V."/>
            <person name="Clark K.F."/>
            <person name="Kohn A.B."/>
            <person name="Sadowski N."/>
            <person name="Timp W."/>
            <person name="Ptitsyn A."/>
            <person name="Khanna P."/>
            <person name="Romanova D.Y."/>
            <person name="Williams P."/>
            <person name="Greenwood S.J."/>
            <person name="Moroz L.L."/>
            <person name="Walt D.R."/>
            <person name="Bodnar A.G."/>
        </authorList>
    </citation>
    <scope>NUCLEOTIDE SEQUENCE</scope>
    <source>
        <strain evidence="13">GMGI-L3</strain>
    </source>
</reference>
<dbReference type="InterPro" id="IPR015797">
    <property type="entry name" value="NUDIX_hydrolase-like_dom_sf"/>
</dbReference>
<evidence type="ECO:0000256" key="9">
    <source>
        <dbReference type="PROSITE-ProRule" id="PRU00146"/>
    </source>
</evidence>
<dbReference type="CDD" id="cd03429">
    <property type="entry name" value="NUDIX_NADH_pyrophosphatase_Nudt13"/>
    <property type="match status" value="1"/>
</dbReference>
<proteinExistence type="predicted"/>
<dbReference type="PANTHER" id="PTHR11383:SF3">
    <property type="entry name" value="NAD(P)H PYROPHOSPHATASE NUDT13, MITOCHONDRIAL"/>
    <property type="match status" value="1"/>
</dbReference>
<keyword evidence="7" id="KW-0460">Magnesium</keyword>
<feature type="domain" description="PHD-type" evidence="11">
    <location>
        <begin position="25"/>
        <end position="85"/>
    </location>
</feature>
<dbReference type="Gene3D" id="3.90.79.10">
    <property type="entry name" value="Nucleoside Triphosphate Pyrophosphohydrolase"/>
    <property type="match status" value="1"/>
</dbReference>
<keyword evidence="8" id="KW-0520">NAD</keyword>
<dbReference type="AlphaFoldDB" id="A0A8J5ND10"/>
<keyword evidence="6" id="KW-0862">Zinc</keyword>
<dbReference type="Gene3D" id="3.30.40.10">
    <property type="entry name" value="Zinc/RING finger domain, C3HC4 (zinc finger)"/>
    <property type="match status" value="1"/>
</dbReference>
<evidence type="ECO:0000259" key="12">
    <source>
        <dbReference type="PROSITE" id="PS51462"/>
    </source>
</evidence>
<feature type="region of interest" description="Disordered" evidence="10">
    <location>
        <begin position="1"/>
        <end position="22"/>
    </location>
</feature>
<dbReference type="InterPro" id="IPR001965">
    <property type="entry name" value="Znf_PHD"/>
</dbReference>
<evidence type="ECO:0000256" key="3">
    <source>
        <dbReference type="ARBA" id="ARBA00022723"/>
    </source>
</evidence>
<comment type="cofactor">
    <cofactor evidence="1">
        <name>Mg(2+)</name>
        <dbReference type="ChEBI" id="CHEBI:18420"/>
    </cofactor>
</comment>
<dbReference type="InterPro" id="IPR015376">
    <property type="entry name" value="Znr_NADH_PPase"/>
</dbReference>
<dbReference type="SMART" id="SM00249">
    <property type="entry name" value="PHD"/>
    <property type="match status" value="1"/>
</dbReference>
<comment type="caution">
    <text evidence="13">The sequence shown here is derived from an EMBL/GenBank/DDBJ whole genome shotgun (WGS) entry which is preliminary data.</text>
</comment>
<keyword evidence="5" id="KW-0378">Hydrolase</keyword>
<dbReference type="Pfam" id="PF09297">
    <property type="entry name" value="Zn_ribbon_NUD"/>
    <property type="match status" value="1"/>
</dbReference>
<sequence length="511" mass="57072">MSDTKDSGNRRRKASVNKHGGKKNTKICGECGLTVKDSDKAASCDVCEVWFHIECEKLPEEVYNFMQDEEAEGVLVWYCSYCKKGCAKLHKYIKRIEQQQVELMTRQNELKGKVNQLRKFTAQEHDKNKEIEVRAGILEAKSVEINDVLETNAKNDRGFENRLGTLEARTVGLEGKVDSSRTTGSATEVKQEDNTGKPEPVDKLIELNAQLKEMENTPQVIAPQEQLKEQDTVCSSHIPGGKFLLYSQSKPLIHVDKANTEDVLLWLTYSGALPTTTQDKLESATGAVFTDLRLALFMVSWRDAHTLSRANNVLMWNKNNAFCGKCGAPTARNAAGYARKCKSCNTTHYPSSIPVGIVLVTDPSHESIVLVRQPRHPPGMYSCIAGFSEVGETLEETVHREVAEEVGIEVSSVRYVASQHWPFPGSLMAGCFAVAEKQQLTKDNNELQDARWFSRDEVSTALDKINANPHLRLRGNPSGELFIPPPGAIAYHLIAHWIKGTPVQEIYQHIY</sequence>
<dbReference type="GO" id="GO:0008270">
    <property type="term" value="F:zinc ion binding"/>
    <property type="evidence" value="ECO:0007669"/>
    <property type="project" value="UniProtKB-KW"/>
</dbReference>
<feature type="domain" description="Nudix hydrolase" evidence="12">
    <location>
        <begin position="350"/>
        <end position="475"/>
    </location>
</feature>
<evidence type="ECO:0000256" key="6">
    <source>
        <dbReference type="ARBA" id="ARBA00022833"/>
    </source>
</evidence>
<dbReference type="NCBIfam" id="NF001299">
    <property type="entry name" value="PRK00241.1"/>
    <property type="match status" value="1"/>
</dbReference>
<dbReference type="InterPro" id="IPR000086">
    <property type="entry name" value="NUDIX_hydrolase_dom"/>
</dbReference>
<protein>
    <recommendedName>
        <fullName evidence="2">NAD(+) diphosphatase</fullName>
        <ecNumber evidence="2">3.6.1.22</ecNumber>
    </recommendedName>
</protein>
<evidence type="ECO:0000256" key="2">
    <source>
        <dbReference type="ARBA" id="ARBA00012381"/>
    </source>
</evidence>
<evidence type="ECO:0000256" key="4">
    <source>
        <dbReference type="ARBA" id="ARBA00022771"/>
    </source>
</evidence>
<dbReference type="GO" id="GO:0016787">
    <property type="term" value="F:hydrolase activity"/>
    <property type="evidence" value="ECO:0007669"/>
    <property type="project" value="UniProtKB-KW"/>
</dbReference>
<evidence type="ECO:0000313" key="13">
    <source>
        <dbReference type="EMBL" id="KAG7177547.1"/>
    </source>
</evidence>
<dbReference type="PROSITE" id="PS50016">
    <property type="entry name" value="ZF_PHD_2"/>
    <property type="match status" value="1"/>
</dbReference>
<dbReference type="EC" id="3.6.1.22" evidence="2"/>
<dbReference type="InterPro" id="IPR013083">
    <property type="entry name" value="Znf_RING/FYVE/PHD"/>
</dbReference>
<dbReference type="InterPro" id="IPR011011">
    <property type="entry name" value="Znf_FYVE_PHD"/>
</dbReference>
<evidence type="ECO:0000256" key="1">
    <source>
        <dbReference type="ARBA" id="ARBA00001946"/>
    </source>
</evidence>
<evidence type="ECO:0000256" key="8">
    <source>
        <dbReference type="ARBA" id="ARBA00023027"/>
    </source>
</evidence>
<evidence type="ECO:0000313" key="14">
    <source>
        <dbReference type="Proteomes" id="UP000747542"/>
    </source>
</evidence>
<dbReference type="Pfam" id="PF00293">
    <property type="entry name" value="NUDIX"/>
    <property type="match status" value="1"/>
</dbReference>
<gene>
    <name evidence="13" type="primary">NUDT13-L</name>
    <name evidence="13" type="ORF">Hamer_G008183</name>
</gene>
<keyword evidence="14" id="KW-1185">Reference proteome</keyword>
<evidence type="ECO:0000256" key="7">
    <source>
        <dbReference type="ARBA" id="ARBA00022842"/>
    </source>
</evidence>
<dbReference type="InterPro" id="IPR049734">
    <property type="entry name" value="NudC-like_C"/>
</dbReference>
<feature type="compositionally biased region" description="Basic residues" evidence="10">
    <location>
        <begin position="10"/>
        <end position="22"/>
    </location>
</feature>
<evidence type="ECO:0000256" key="5">
    <source>
        <dbReference type="ARBA" id="ARBA00022801"/>
    </source>
</evidence>
<dbReference type="EMBL" id="JAHLQT010001931">
    <property type="protein sequence ID" value="KAG7177547.1"/>
    <property type="molecule type" value="Genomic_DNA"/>
</dbReference>
<dbReference type="InterPro" id="IPR019787">
    <property type="entry name" value="Znf_PHD-finger"/>
</dbReference>
<dbReference type="PROSITE" id="PS51462">
    <property type="entry name" value="NUDIX"/>
    <property type="match status" value="1"/>
</dbReference>